<sequence>MLSAIQHIDIFILNLIQNNLHSPFMDKLMPAITFLGNGGAIWVIIALLLVVSKKHRVTGIMVIGALIICLIIGNFTLKPIIARARPCWVNTNIQLLVSSPRDYSFPSGHTMSSFAVATVLFLRNRRYGLWALLLAALISFSRLYLYVHYPSDVAAGLVLGVAASCLSLKAIPAIINSSVKIQKTRR</sequence>
<evidence type="ECO:0000256" key="4">
    <source>
        <dbReference type="ARBA" id="ARBA00022801"/>
    </source>
</evidence>
<dbReference type="EMBL" id="CP001348">
    <property type="protein sequence ID" value="ACL77637.1"/>
    <property type="molecule type" value="Genomic_DNA"/>
</dbReference>
<dbReference type="SMART" id="SM00014">
    <property type="entry name" value="acidPPc"/>
    <property type="match status" value="1"/>
</dbReference>
<dbReference type="Gene3D" id="1.20.144.10">
    <property type="entry name" value="Phosphatidic acid phosphatase type 2/haloperoxidase"/>
    <property type="match status" value="1"/>
</dbReference>
<keyword evidence="6 7" id="KW-0472">Membrane</keyword>
<dbReference type="GO" id="GO:0005886">
    <property type="term" value="C:plasma membrane"/>
    <property type="evidence" value="ECO:0007669"/>
    <property type="project" value="UniProtKB-SubCell"/>
</dbReference>
<accession>B8I1K2</accession>
<evidence type="ECO:0000256" key="7">
    <source>
        <dbReference type="SAM" id="Phobius"/>
    </source>
</evidence>
<evidence type="ECO:0000256" key="5">
    <source>
        <dbReference type="ARBA" id="ARBA00022989"/>
    </source>
</evidence>
<dbReference type="PANTHER" id="PTHR14969:SF62">
    <property type="entry name" value="DECAPRENYLPHOSPHORYL-5-PHOSPHORIBOSE PHOSPHATASE RV3807C-RELATED"/>
    <property type="match status" value="1"/>
</dbReference>
<dbReference type="PANTHER" id="PTHR14969">
    <property type="entry name" value="SPHINGOSINE-1-PHOSPHATE PHOSPHOHYDROLASE"/>
    <property type="match status" value="1"/>
</dbReference>
<dbReference type="Proteomes" id="UP000001349">
    <property type="component" value="Chromosome"/>
</dbReference>
<keyword evidence="4" id="KW-0378">Hydrolase</keyword>
<dbReference type="HOGENOM" id="CLU_072573_10_3_9"/>
<organism evidence="9 10">
    <name type="scientific">Ruminiclostridium cellulolyticum (strain ATCC 35319 / DSM 5812 / JCM 6584 / H10)</name>
    <name type="common">Clostridium cellulolyticum</name>
    <dbReference type="NCBI Taxonomy" id="394503"/>
    <lineage>
        <taxon>Bacteria</taxon>
        <taxon>Bacillati</taxon>
        <taxon>Bacillota</taxon>
        <taxon>Clostridia</taxon>
        <taxon>Eubacteriales</taxon>
        <taxon>Oscillospiraceae</taxon>
        <taxon>Ruminiclostridium</taxon>
    </lineage>
</organism>
<feature type="domain" description="Phosphatidic acid phosphatase type 2/haloperoxidase" evidence="8">
    <location>
        <begin position="58"/>
        <end position="168"/>
    </location>
</feature>
<feature type="transmembrane region" description="Helical" evidence="7">
    <location>
        <begin position="153"/>
        <end position="175"/>
    </location>
</feature>
<evidence type="ECO:0000313" key="10">
    <source>
        <dbReference type="Proteomes" id="UP000001349"/>
    </source>
</evidence>
<dbReference type="STRING" id="394503.Ccel_3348"/>
<keyword evidence="5 7" id="KW-1133">Transmembrane helix</keyword>
<keyword evidence="2" id="KW-1003">Cell membrane</keyword>
<dbReference type="InterPro" id="IPR000326">
    <property type="entry name" value="PAP2/HPO"/>
</dbReference>
<evidence type="ECO:0000256" key="1">
    <source>
        <dbReference type="ARBA" id="ARBA00004651"/>
    </source>
</evidence>
<dbReference type="SUPFAM" id="SSF48317">
    <property type="entry name" value="Acid phosphatase/Vanadium-dependent haloperoxidase"/>
    <property type="match status" value="1"/>
</dbReference>
<dbReference type="Pfam" id="PF01569">
    <property type="entry name" value="PAP2"/>
    <property type="match status" value="1"/>
</dbReference>
<evidence type="ECO:0000259" key="8">
    <source>
        <dbReference type="SMART" id="SM00014"/>
    </source>
</evidence>
<reference evidence="9 10" key="1">
    <citation type="submission" date="2009-01" db="EMBL/GenBank/DDBJ databases">
        <title>Complete sequence of Clostridium cellulolyticum H10.</title>
        <authorList>
            <consortium name="US DOE Joint Genome Institute"/>
            <person name="Lucas S."/>
            <person name="Copeland A."/>
            <person name="Lapidus A."/>
            <person name="Glavina del Rio T."/>
            <person name="Dalin E."/>
            <person name="Tice H."/>
            <person name="Bruce D."/>
            <person name="Goodwin L."/>
            <person name="Pitluck S."/>
            <person name="Chertkov O."/>
            <person name="Saunders E."/>
            <person name="Brettin T."/>
            <person name="Detter J.C."/>
            <person name="Han C."/>
            <person name="Larimer F."/>
            <person name="Land M."/>
            <person name="Hauser L."/>
            <person name="Kyrpides N."/>
            <person name="Ivanova N."/>
            <person name="Zhou J."/>
            <person name="Richardson P."/>
        </authorList>
    </citation>
    <scope>NUCLEOTIDE SEQUENCE [LARGE SCALE GENOMIC DNA]</scope>
    <source>
        <strain evidence="10">ATCC 35319 / DSM 5812 / JCM 6584 / H10</strain>
    </source>
</reference>
<name>B8I1K2_RUMCH</name>
<feature type="transmembrane region" description="Helical" evidence="7">
    <location>
        <begin position="103"/>
        <end position="122"/>
    </location>
</feature>
<protein>
    <submittedName>
        <fullName evidence="9">Phosphoesterase PA-phosphatase related</fullName>
    </submittedName>
</protein>
<gene>
    <name evidence="9" type="ordered locus">Ccel_3348</name>
</gene>
<feature type="transmembrane region" description="Helical" evidence="7">
    <location>
        <begin position="28"/>
        <end position="50"/>
    </location>
</feature>
<feature type="transmembrane region" description="Helical" evidence="7">
    <location>
        <begin position="129"/>
        <end position="147"/>
    </location>
</feature>
<keyword evidence="3 7" id="KW-0812">Transmembrane</keyword>
<dbReference type="OrthoDB" id="9789113at2"/>
<dbReference type="KEGG" id="cce:Ccel_3348"/>
<evidence type="ECO:0000256" key="6">
    <source>
        <dbReference type="ARBA" id="ARBA00023136"/>
    </source>
</evidence>
<evidence type="ECO:0000313" key="9">
    <source>
        <dbReference type="EMBL" id="ACL77637.1"/>
    </source>
</evidence>
<proteinExistence type="predicted"/>
<evidence type="ECO:0000256" key="2">
    <source>
        <dbReference type="ARBA" id="ARBA00022475"/>
    </source>
</evidence>
<keyword evidence="10" id="KW-1185">Reference proteome</keyword>
<dbReference type="eggNOG" id="COG0671">
    <property type="taxonomic scope" value="Bacteria"/>
</dbReference>
<dbReference type="AlphaFoldDB" id="B8I1K2"/>
<evidence type="ECO:0000256" key="3">
    <source>
        <dbReference type="ARBA" id="ARBA00022692"/>
    </source>
</evidence>
<dbReference type="RefSeq" id="WP_015926689.1">
    <property type="nucleotide sequence ID" value="NC_011898.1"/>
</dbReference>
<dbReference type="InterPro" id="IPR036938">
    <property type="entry name" value="PAP2/HPO_sf"/>
</dbReference>
<comment type="subcellular location">
    <subcellularLocation>
        <location evidence="1">Cell membrane</location>
        <topology evidence="1">Multi-pass membrane protein</topology>
    </subcellularLocation>
</comment>
<feature type="transmembrane region" description="Helical" evidence="7">
    <location>
        <begin position="57"/>
        <end position="77"/>
    </location>
</feature>
<dbReference type="GO" id="GO:0016787">
    <property type="term" value="F:hydrolase activity"/>
    <property type="evidence" value="ECO:0007669"/>
    <property type="project" value="UniProtKB-KW"/>
</dbReference>